<gene>
    <name evidence="1" type="ORF">ABID43_001190</name>
</gene>
<accession>A0ABV2L4H2</accession>
<sequence length="495" mass="52748">MAEAARVALAPFAPDVATLDASVSAVARNVMPRADGWGPFASPVAISAALPAGCRGAIEVKSPAFGFSSYFAGTATQLFRYNAGTGVWDDVSREGGTYSVPPGDYWSFAIYGNRLLACSLGTPVQVINIDNGRRFAALDGNPPRARHMGVVGEFVVLAGLASDPNAVQWSDLGDIEFWQPGVGNGHTSDLQIFPDGGAVTGFAGGEFGIVFQERAIRRMVFSPGSAEVFGFEVFEENRGAVAPWSLTKVGARVFFLDRDGFYAFQGGASTPIGAERVNRFFAGRVDPDQLASVVAIRDVGGPRVLFAYRSLGSSADLGVLDEILLYDWLLDRWSFIGLPVRFGIVAATLPVSLDDIPGSLDDPGQLSLDDPSYAGGAPSLGVITADNRLALLNGPNLEALFETAEAMISRPNRTFVDAVRLDSDADDWRVAVGGREAPSQSRPVVYRTETGPTVEQFAPCRSSARYHRARVRIPAGTAWSYASAIEPRARAEGLR</sequence>
<proteinExistence type="predicted"/>
<organism evidence="1 2">
    <name type="scientific">Methylobacterium goesingense</name>
    <dbReference type="NCBI Taxonomy" id="243690"/>
    <lineage>
        <taxon>Bacteria</taxon>
        <taxon>Pseudomonadati</taxon>
        <taxon>Pseudomonadota</taxon>
        <taxon>Alphaproteobacteria</taxon>
        <taxon>Hyphomicrobiales</taxon>
        <taxon>Methylobacteriaceae</taxon>
        <taxon>Methylobacterium</taxon>
    </lineage>
</organism>
<keyword evidence="2" id="KW-1185">Reference proteome</keyword>
<dbReference type="Proteomes" id="UP001549145">
    <property type="component" value="Unassembled WGS sequence"/>
</dbReference>
<evidence type="ECO:0000313" key="1">
    <source>
        <dbReference type="EMBL" id="MET3691665.1"/>
    </source>
</evidence>
<dbReference type="EMBL" id="JBEPMM010000002">
    <property type="protein sequence ID" value="MET3691665.1"/>
    <property type="molecule type" value="Genomic_DNA"/>
</dbReference>
<reference evidence="1 2" key="1">
    <citation type="submission" date="2024-06" db="EMBL/GenBank/DDBJ databases">
        <title>Genomic Encyclopedia of Type Strains, Phase IV (KMG-IV): sequencing the most valuable type-strain genomes for metagenomic binning, comparative biology and taxonomic classification.</title>
        <authorList>
            <person name="Goeker M."/>
        </authorList>
    </citation>
    <scope>NUCLEOTIDE SEQUENCE [LARGE SCALE GENOMIC DNA]</scope>
    <source>
        <strain evidence="1 2">DSM 21331</strain>
    </source>
</reference>
<comment type="caution">
    <text evidence="1">The sequence shown here is derived from an EMBL/GenBank/DDBJ whole genome shotgun (WGS) entry which is preliminary data.</text>
</comment>
<protein>
    <submittedName>
        <fullName evidence="1">Uncharacterized protein</fullName>
    </submittedName>
</protein>
<evidence type="ECO:0000313" key="2">
    <source>
        <dbReference type="Proteomes" id="UP001549145"/>
    </source>
</evidence>
<name>A0ABV2L4H2_9HYPH</name>
<dbReference type="RefSeq" id="WP_354465586.1">
    <property type="nucleotide sequence ID" value="NZ_JBEPMM010000002.1"/>
</dbReference>